<reference evidence="2" key="1">
    <citation type="submission" date="2020-02" db="EMBL/GenBank/DDBJ databases">
        <authorList>
            <person name="Meier V. D."/>
        </authorList>
    </citation>
    <scope>NUCLEOTIDE SEQUENCE</scope>
    <source>
        <strain evidence="2">AVDCRST_MAG18</strain>
    </source>
</reference>
<evidence type="ECO:0000256" key="1">
    <source>
        <dbReference type="SAM" id="MobiDB-lite"/>
    </source>
</evidence>
<sequence>TSSRSSPTGAISALCTATRTSSPCPPRSCAGSSPPSSRSPSTASTEPGGTGSCRPTPKLPSPAPPRATSPRSKATCPISARNSTTAQA</sequence>
<organism evidence="2">
    <name type="scientific">uncultured Thermomicrobiales bacterium</name>
    <dbReference type="NCBI Taxonomy" id="1645740"/>
    <lineage>
        <taxon>Bacteria</taxon>
        <taxon>Pseudomonadati</taxon>
        <taxon>Thermomicrobiota</taxon>
        <taxon>Thermomicrobia</taxon>
        <taxon>Thermomicrobiales</taxon>
        <taxon>environmental samples</taxon>
    </lineage>
</organism>
<dbReference type="AlphaFoldDB" id="A0A6J4VLC9"/>
<feature type="compositionally biased region" description="Polar residues" evidence="1">
    <location>
        <begin position="1"/>
        <end position="20"/>
    </location>
</feature>
<feature type="non-terminal residue" evidence="2">
    <location>
        <position position="88"/>
    </location>
</feature>
<proteinExistence type="predicted"/>
<feature type="region of interest" description="Disordered" evidence="1">
    <location>
        <begin position="1"/>
        <end position="88"/>
    </location>
</feature>
<evidence type="ECO:0000313" key="2">
    <source>
        <dbReference type="EMBL" id="CAA9582595.1"/>
    </source>
</evidence>
<name>A0A6J4VLC9_9BACT</name>
<feature type="compositionally biased region" description="Low complexity" evidence="1">
    <location>
        <begin position="27"/>
        <end position="45"/>
    </location>
</feature>
<feature type="compositionally biased region" description="Pro residues" evidence="1">
    <location>
        <begin position="57"/>
        <end position="67"/>
    </location>
</feature>
<dbReference type="EMBL" id="CADCWN010000251">
    <property type="protein sequence ID" value="CAA9582595.1"/>
    <property type="molecule type" value="Genomic_DNA"/>
</dbReference>
<accession>A0A6J4VLC9</accession>
<gene>
    <name evidence="2" type="ORF">AVDCRST_MAG18-3373</name>
</gene>
<feature type="non-terminal residue" evidence="2">
    <location>
        <position position="1"/>
    </location>
</feature>
<protein>
    <submittedName>
        <fullName evidence="2">Uncharacterized protein YmaE</fullName>
    </submittedName>
</protein>